<accession>A0A2G8S9D7</accession>
<evidence type="ECO:0000313" key="1">
    <source>
        <dbReference type="EMBL" id="PIL30092.1"/>
    </source>
</evidence>
<dbReference type="EMBL" id="AYKW01000016">
    <property type="protein sequence ID" value="PIL30188.1"/>
    <property type="molecule type" value="Genomic_DNA"/>
</dbReference>
<dbReference type="AlphaFoldDB" id="A0A2G8S9D7"/>
<dbReference type="EMBL" id="AYKW01000016">
    <property type="protein sequence ID" value="PIL30092.1"/>
    <property type="molecule type" value="Genomic_DNA"/>
</dbReference>
<dbReference type="Proteomes" id="UP000230002">
    <property type="component" value="Unassembled WGS sequence"/>
</dbReference>
<comment type="caution">
    <text evidence="2">The sequence shown here is derived from an EMBL/GenBank/DDBJ whole genome shotgun (WGS) entry which is preliminary data.</text>
</comment>
<evidence type="ECO:0000313" key="3">
    <source>
        <dbReference type="Proteomes" id="UP000230002"/>
    </source>
</evidence>
<gene>
    <name evidence="1" type="ORF">GSI_07669</name>
    <name evidence="2" type="ORF">GSI_07766</name>
</gene>
<organism evidence="2 3">
    <name type="scientific">Ganoderma sinense ZZ0214-1</name>
    <dbReference type="NCBI Taxonomy" id="1077348"/>
    <lineage>
        <taxon>Eukaryota</taxon>
        <taxon>Fungi</taxon>
        <taxon>Dikarya</taxon>
        <taxon>Basidiomycota</taxon>
        <taxon>Agaricomycotina</taxon>
        <taxon>Agaricomycetes</taxon>
        <taxon>Polyporales</taxon>
        <taxon>Polyporaceae</taxon>
        <taxon>Ganoderma</taxon>
    </lineage>
</organism>
<sequence length="576" mass="63896">MCSLCDISPSPSAQATLIAALRPLHKLTHLRVVIGASVYVHKEASWPRAPWGEYAHSFRGSRFDFGGTAATLARGLPSLQYVFITTGGFLTSWVVEEDDPEEEGRWELYERWYVSHGWRVAAPGTGASEETGEGPGLVELHEDVAETIIRREELVLSERDETFDLWLSPAPLCTPSRLDGSFVCVLALEHFLPHVARTLENLQIATFTVDPLVIQAGTKASSPPTASLTKYSAVRSLSVGFLEGQPLLEDLQHLFPALDGTLSLGTLDARCKMGTYDHMRAINQRAQEPNGDGSPARPSRPWTRLDRVICSGQMLYVLGLRCPIQLAMLDFNGISNYARYAAVALRENPVPRLKLTLEHDFASGALDEVFSPELARTLTHLTLCLLYSDSEFDREKDEDAASPRDRCENVLDGLVSAIRPLRNLTHLRVVLGVTGYVDEDTLGPSDEDAYSFRASTFDFEGTAAALSRGLPSLENVFIITTTGLFSIWEWQWPDVAIGGRFKPCERWYASRGWRVAMPGTEGVPEGEKGKGIIVELHEDVVETIVRKEELVLSERDEKRLHLNHGWPRSPPPLLPV</sequence>
<dbReference type="OrthoDB" id="2757774at2759"/>
<reference evidence="2 3" key="1">
    <citation type="journal article" date="2015" name="Sci. Rep.">
        <title>Chromosome-level genome map provides insights into diverse defense mechanisms in the medicinal fungus Ganoderma sinense.</title>
        <authorList>
            <person name="Zhu Y."/>
            <person name="Xu J."/>
            <person name="Sun C."/>
            <person name="Zhou S."/>
            <person name="Xu H."/>
            <person name="Nelson D.R."/>
            <person name="Qian J."/>
            <person name="Song J."/>
            <person name="Luo H."/>
            <person name="Xiang L."/>
            <person name="Li Y."/>
            <person name="Xu Z."/>
            <person name="Ji A."/>
            <person name="Wang L."/>
            <person name="Lu S."/>
            <person name="Hayward A."/>
            <person name="Sun W."/>
            <person name="Li X."/>
            <person name="Schwartz D.C."/>
            <person name="Wang Y."/>
            <person name="Chen S."/>
        </authorList>
    </citation>
    <scope>NUCLEOTIDE SEQUENCE [LARGE SCALE GENOMIC DNA]</scope>
    <source>
        <strain evidence="2 3">ZZ0214-1</strain>
    </source>
</reference>
<name>A0A2G8S9D7_9APHY</name>
<protein>
    <submittedName>
        <fullName evidence="2">Uncharacterized protein</fullName>
    </submittedName>
</protein>
<keyword evidence="3" id="KW-1185">Reference proteome</keyword>
<evidence type="ECO:0000313" key="2">
    <source>
        <dbReference type="EMBL" id="PIL30188.1"/>
    </source>
</evidence>
<proteinExistence type="predicted"/>